<dbReference type="GO" id="GO:0005524">
    <property type="term" value="F:ATP binding"/>
    <property type="evidence" value="ECO:0007669"/>
    <property type="project" value="UniProtKB-KW"/>
</dbReference>
<dbReference type="GO" id="GO:0006164">
    <property type="term" value="P:purine nucleotide biosynthetic process"/>
    <property type="evidence" value="ECO:0007669"/>
    <property type="project" value="TreeGrafter"/>
</dbReference>
<name>A0A075WGS3_ARCFL</name>
<evidence type="ECO:0000256" key="1">
    <source>
        <dbReference type="ARBA" id="ARBA00022490"/>
    </source>
</evidence>
<dbReference type="InterPro" id="IPR005946">
    <property type="entry name" value="Rib-P_diPkinase"/>
</dbReference>
<dbReference type="Pfam" id="PF00156">
    <property type="entry name" value="Pribosyltran"/>
    <property type="match status" value="1"/>
</dbReference>
<keyword evidence="8 10" id="KW-0460">Magnesium</keyword>
<reference evidence="13 14" key="1">
    <citation type="submission" date="2013-07" db="EMBL/GenBank/DDBJ databases">
        <title>Genome of Archaeoglobus fulgidus.</title>
        <authorList>
            <person name="Fiebig A."/>
            <person name="Birkeland N.-K."/>
        </authorList>
    </citation>
    <scope>NUCLEOTIDE SEQUENCE [LARGE SCALE GENOMIC DNA]</scope>
    <source>
        <strain evidence="13 14">DSM 8774</strain>
    </source>
</reference>
<comment type="subcellular location">
    <subcellularLocation>
        <location evidence="10">Cytoplasm</location>
    </subcellularLocation>
</comment>
<dbReference type="HOGENOM" id="CLU_033546_2_2_2"/>
<dbReference type="NCBIfam" id="TIGR01251">
    <property type="entry name" value="ribP_PPkin"/>
    <property type="match status" value="1"/>
</dbReference>
<gene>
    <name evidence="10" type="primary">prs</name>
    <name evidence="13" type="ORF">AFULGI_00015330</name>
</gene>
<evidence type="ECO:0000256" key="6">
    <source>
        <dbReference type="ARBA" id="ARBA00022777"/>
    </source>
</evidence>
<dbReference type="EMBL" id="CP006577">
    <property type="protein sequence ID" value="AIG98299.1"/>
    <property type="molecule type" value="Genomic_DNA"/>
</dbReference>
<keyword evidence="1 10" id="KW-0963">Cytoplasm</keyword>
<keyword evidence="3 10" id="KW-0479">Metal-binding</keyword>
<accession>A0A075WGS3</accession>
<keyword evidence="6 10" id="KW-0418">Kinase</keyword>
<evidence type="ECO:0000313" key="13">
    <source>
        <dbReference type="EMBL" id="AIG98299.1"/>
    </source>
</evidence>
<keyword evidence="5 10" id="KW-0547">Nucleotide-binding</keyword>
<comment type="similarity">
    <text evidence="10">Belongs to the ribose-phosphate pyrophosphokinase family. Class III (archaeal) subfamily.</text>
</comment>
<dbReference type="RefSeq" id="WP_048095670.1">
    <property type="nucleotide sequence ID" value="NZ_CP006577.1"/>
</dbReference>
<evidence type="ECO:0000256" key="7">
    <source>
        <dbReference type="ARBA" id="ARBA00022840"/>
    </source>
</evidence>
<dbReference type="GO" id="GO:0000287">
    <property type="term" value="F:magnesium ion binding"/>
    <property type="evidence" value="ECO:0007669"/>
    <property type="project" value="UniProtKB-UniRule"/>
</dbReference>
<evidence type="ECO:0000256" key="8">
    <source>
        <dbReference type="ARBA" id="ARBA00022842"/>
    </source>
</evidence>
<dbReference type="GO" id="GO:0005737">
    <property type="term" value="C:cytoplasm"/>
    <property type="evidence" value="ECO:0007669"/>
    <property type="project" value="UniProtKB-SubCell"/>
</dbReference>
<dbReference type="GO" id="GO:0006015">
    <property type="term" value="P:5-phosphoribose 1-diphosphate biosynthetic process"/>
    <property type="evidence" value="ECO:0007669"/>
    <property type="project" value="UniProtKB-UniRule"/>
</dbReference>
<comment type="cofactor">
    <cofactor evidence="10">
        <name>Mg(2+)</name>
        <dbReference type="ChEBI" id="CHEBI:18420"/>
    </cofactor>
    <text evidence="10">Binds 2 Mg(2+) ions per subunit.</text>
</comment>
<feature type="active site" evidence="10">
    <location>
        <position position="173"/>
    </location>
</feature>
<comment type="catalytic activity">
    <reaction evidence="9 10">
        <text>D-ribose 5-phosphate + ATP = 5-phospho-alpha-D-ribose 1-diphosphate + AMP + H(+)</text>
        <dbReference type="Rhea" id="RHEA:15609"/>
        <dbReference type="ChEBI" id="CHEBI:15378"/>
        <dbReference type="ChEBI" id="CHEBI:30616"/>
        <dbReference type="ChEBI" id="CHEBI:58017"/>
        <dbReference type="ChEBI" id="CHEBI:78346"/>
        <dbReference type="ChEBI" id="CHEBI:456215"/>
        <dbReference type="EC" id="2.7.6.1"/>
    </reaction>
</comment>
<dbReference type="SUPFAM" id="SSF53271">
    <property type="entry name" value="PRTase-like"/>
    <property type="match status" value="1"/>
</dbReference>
<protein>
    <recommendedName>
        <fullName evidence="10">Ribose-phosphate pyrophosphokinase</fullName>
        <shortName evidence="10">RPPK</shortName>
        <ecNumber evidence="10">2.7.6.1</ecNumber>
    </recommendedName>
    <alternativeName>
        <fullName evidence="10">5-phospho-D-ribosyl alpha-1-diphosphate synthase</fullName>
    </alternativeName>
    <alternativeName>
        <fullName evidence="10">Phosphoribosyl diphosphate synthase</fullName>
    </alternativeName>
    <alternativeName>
        <fullName evidence="10">Phosphoribosyl pyrophosphate synthase</fullName>
        <shortName evidence="10">P-Rib-PP synthase</shortName>
        <shortName evidence="10">PRPP synthase</shortName>
        <shortName evidence="10">PRPPase</shortName>
    </alternativeName>
</protein>
<dbReference type="InterPro" id="IPR029057">
    <property type="entry name" value="PRTase-like"/>
</dbReference>
<feature type="binding site" evidence="10">
    <location>
        <position position="199"/>
    </location>
    <ligand>
        <name>D-ribose 5-phosphate</name>
        <dbReference type="ChEBI" id="CHEBI:78346"/>
    </ligand>
</feature>
<keyword evidence="7 10" id="KW-0067">ATP-binding</keyword>
<dbReference type="EC" id="2.7.6.1" evidence="10"/>
<dbReference type="NCBIfam" id="NF002095">
    <property type="entry name" value="PRK00934.1"/>
    <property type="match status" value="1"/>
</dbReference>
<feature type="binding site" evidence="10">
    <location>
        <begin position="82"/>
        <end position="83"/>
    </location>
    <ligand>
        <name>ATP</name>
        <dbReference type="ChEBI" id="CHEBI:30616"/>
    </ligand>
</feature>
<feature type="binding site" evidence="10">
    <location>
        <position position="150"/>
    </location>
    <ligand>
        <name>Mg(2+)</name>
        <dbReference type="ChEBI" id="CHEBI:18420"/>
        <label>2</label>
    </ligand>
</feature>
<feature type="binding site" evidence="10">
    <location>
        <position position="115"/>
    </location>
    <ligand>
        <name>Mg(2+)</name>
        <dbReference type="ChEBI" id="CHEBI:18420"/>
        <label>1</label>
    </ligand>
</feature>
<proteinExistence type="inferred from homology"/>
<dbReference type="GO" id="GO:0016301">
    <property type="term" value="F:kinase activity"/>
    <property type="evidence" value="ECO:0007669"/>
    <property type="project" value="UniProtKB-KW"/>
</dbReference>
<dbReference type="AlphaFoldDB" id="A0A075WGS3"/>
<dbReference type="Gene3D" id="3.40.50.2020">
    <property type="match status" value="2"/>
</dbReference>
<evidence type="ECO:0000256" key="4">
    <source>
        <dbReference type="ARBA" id="ARBA00022727"/>
    </source>
</evidence>
<dbReference type="InterPro" id="IPR037514">
    <property type="entry name" value="Rib-P_diPkinase_arc"/>
</dbReference>
<organism evidence="13 14">
    <name type="scientific">Archaeoglobus fulgidus DSM 8774</name>
    <dbReference type="NCBI Taxonomy" id="1344584"/>
    <lineage>
        <taxon>Archaea</taxon>
        <taxon>Methanobacteriati</taxon>
        <taxon>Methanobacteriota</taxon>
        <taxon>Archaeoglobi</taxon>
        <taxon>Archaeoglobales</taxon>
        <taxon>Archaeoglobaceae</taxon>
        <taxon>Archaeoglobus</taxon>
    </lineage>
</organism>
<dbReference type="Pfam" id="PF13793">
    <property type="entry name" value="Pribosyltran_N"/>
    <property type="match status" value="1"/>
</dbReference>
<feature type="domain" description="Phosphoribosyltransferase" evidence="11">
    <location>
        <begin position="139"/>
        <end position="235"/>
    </location>
</feature>
<feature type="binding site" evidence="10">
    <location>
        <begin position="203"/>
        <end position="207"/>
    </location>
    <ligand>
        <name>D-ribose 5-phosphate</name>
        <dbReference type="ChEBI" id="CHEBI:78346"/>
    </ligand>
</feature>
<dbReference type="GO" id="GO:0004749">
    <property type="term" value="F:ribose phosphate diphosphokinase activity"/>
    <property type="evidence" value="ECO:0007669"/>
    <property type="project" value="UniProtKB-UniRule"/>
</dbReference>
<comment type="pathway">
    <text evidence="10">Metabolic intermediate biosynthesis; 5-phospho-alpha-D-ribose 1-diphosphate biosynthesis; 5-phospho-alpha-D-ribose 1-diphosphate from D-ribose 5-phosphate (route I): step 1/1.</text>
</comment>
<dbReference type="KEGG" id="afg:AFULGI_00015330"/>
<evidence type="ECO:0000256" key="3">
    <source>
        <dbReference type="ARBA" id="ARBA00022723"/>
    </source>
</evidence>
<dbReference type="GeneID" id="24795031"/>
<dbReference type="HAMAP" id="MF_00583_A">
    <property type="entry name" value="RibP_PPkinase_A"/>
    <property type="match status" value="1"/>
</dbReference>
<keyword evidence="4 10" id="KW-0545">Nucleotide biosynthesis</keyword>
<dbReference type="PANTHER" id="PTHR10210:SF32">
    <property type="entry name" value="RIBOSE-PHOSPHATE PYROPHOSPHOKINASE 2"/>
    <property type="match status" value="1"/>
</dbReference>
<dbReference type="InterPro" id="IPR029099">
    <property type="entry name" value="Pribosyltran_N"/>
</dbReference>
<evidence type="ECO:0000256" key="5">
    <source>
        <dbReference type="ARBA" id="ARBA00022741"/>
    </source>
</evidence>
<evidence type="ECO:0000256" key="10">
    <source>
        <dbReference type="HAMAP-Rule" id="MF_00583"/>
    </source>
</evidence>
<evidence type="ECO:0000256" key="2">
    <source>
        <dbReference type="ARBA" id="ARBA00022679"/>
    </source>
</evidence>
<dbReference type="GO" id="GO:0002189">
    <property type="term" value="C:ribose phosphate diphosphokinase complex"/>
    <property type="evidence" value="ECO:0007669"/>
    <property type="project" value="TreeGrafter"/>
</dbReference>
<dbReference type="SMART" id="SM01400">
    <property type="entry name" value="Pribosyltran_N"/>
    <property type="match status" value="1"/>
</dbReference>
<dbReference type="Proteomes" id="UP000028501">
    <property type="component" value="Chromosome"/>
</dbReference>
<evidence type="ECO:0000259" key="11">
    <source>
        <dbReference type="Pfam" id="PF00156"/>
    </source>
</evidence>
<dbReference type="InterPro" id="IPR000836">
    <property type="entry name" value="PRTase_dom"/>
</dbReference>
<evidence type="ECO:0000313" key="14">
    <source>
        <dbReference type="Proteomes" id="UP000028501"/>
    </source>
</evidence>
<evidence type="ECO:0000259" key="12">
    <source>
        <dbReference type="Pfam" id="PF13793"/>
    </source>
</evidence>
<comment type="function">
    <text evidence="10">Involved in the biosynthesis of the central metabolite phospho-alpha-D-ribosyl-1-pyrophosphate (PRPP) via the transfer of pyrophosphoryl group from ATP to 1-hydroxyl of ribose-5-phosphate (Rib-5-P).</text>
</comment>
<feature type="domain" description="Ribose-phosphate pyrophosphokinase N-terminal" evidence="12">
    <location>
        <begin position="1"/>
        <end position="104"/>
    </location>
</feature>
<keyword evidence="2 10" id="KW-0808">Transferase</keyword>
<feature type="binding site" evidence="10">
    <location>
        <position position="175"/>
    </location>
    <ligand>
        <name>D-ribose 5-phosphate</name>
        <dbReference type="ChEBI" id="CHEBI:78346"/>
    </ligand>
</feature>
<dbReference type="CDD" id="cd06223">
    <property type="entry name" value="PRTases_typeI"/>
    <property type="match status" value="1"/>
</dbReference>
<feature type="binding site" evidence="10">
    <location>
        <begin position="34"/>
        <end position="36"/>
    </location>
    <ligand>
        <name>ATP</name>
        <dbReference type="ChEBI" id="CHEBI:30616"/>
    </ligand>
</feature>
<dbReference type="PANTHER" id="PTHR10210">
    <property type="entry name" value="RIBOSE-PHOSPHATE DIPHOSPHOKINASE FAMILY MEMBER"/>
    <property type="match status" value="1"/>
</dbReference>
<evidence type="ECO:0000256" key="9">
    <source>
        <dbReference type="ARBA" id="ARBA00049535"/>
    </source>
</evidence>
<dbReference type="UniPathway" id="UPA00087">
    <property type="reaction ID" value="UER00172"/>
</dbReference>
<sequence>MKIIPCPSSPLLARRVAEAAGIEIGGAVFKKFPDGELYVRVMEKEGVVVGSINSNEDLVALIFALDVLENAKAVVPYMGYARQDKVFQEGEAVSIKIVAEMLESRADEVVTVNIHSSDAASHFSKLKNLDAMPLVGEYFAGKDVVMISPDKGSMERVKTAAKHAGCEWDYMEKRRIDATTVEITPKTIDVEGRDVVIVDDIISTGGTVAEAARILYGLGAKSVSAACVHAVLAENAAIKLFNAGIKDIISTDTVECAFSRISVAELIAENI</sequence>